<dbReference type="GO" id="GO:0005634">
    <property type="term" value="C:nucleus"/>
    <property type="evidence" value="ECO:0007669"/>
    <property type="project" value="TreeGrafter"/>
</dbReference>
<evidence type="ECO:0000256" key="9">
    <source>
        <dbReference type="PROSITE-ProRule" id="PRU00958"/>
    </source>
</evidence>
<evidence type="ECO:0000256" key="5">
    <source>
        <dbReference type="ARBA" id="ARBA00022694"/>
    </source>
</evidence>
<dbReference type="EMBL" id="JAMFTS010000004">
    <property type="protein sequence ID" value="KAJ4763964.1"/>
    <property type="molecule type" value="Genomic_DNA"/>
</dbReference>
<accession>A0AAV8D7H7</accession>
<evidence type="ECO:0000256" key="4">
    <source>
        <dbReference type="ARBA" id="ARBA00022691"/>
    </source>
</evidence>
<evidence type="ECO:0000256" key="10">
    <source>
        <dbReference type="SAM" id="MobiDB-lite"/>
    </source>
</evidence>
<dbReference type="AlphaFoldDB" id="A0AAV8D7H7"/>
<comment type="catalytic activity">
    <reaction evidence="8">
        <text>guanosine(26) in tRNA + 2 S-adenosyl-L-methionine = N(2)-dimethylguanosine(26) in tRNA + 2 S-adenosyl-L-homocysteine + 2 H(+)</text>
        <dbReference type="Rhea" id="RHEA:43140"/>
        <dbReference type="Rhea" id="RHEA-COMP:10359"/>
        <dbReference type="Rhea" id="RHEA-COMP:10360"/>
        <dbReference type="ChEBI" id="CHEBI:15378"/>
        <dbReference type="ChEBI" id="CHEBI:57856"/>
        <dbReference type="ChEBI" id="CHEBI:59789"/>
        <dbReference type="ChEBI" id="CHEBI:74269"/>
        <dbReference type="ChEBI" id="CHEBI:74513"/>
        <dbReference type="EC" id="2.1.1.216"/>
    </reaction>
</comment>
<evidence type="ECO:0000256" key="6">
    <source>
        <dbReference type="ARBA" id="ARBA00022884"/>
    </source>
</evidence>
<keyword evidence="1 9" id="KW-0820">tRNA-binding</keyword>
<evidence type="ECO:0000256" key="1">
    <source>
        <dbReference type="ARBA" id="ARBA00022555"/>
    </source>
</evidence>
<keyword evidence="3 9" id="KW-0808">Transferase</keyword>
<comment type="similarity">
    <text evidence="9">Belongs to the class I-like SAM-binding methyltransferase superfamily. Trm1 family.</text>
</comment>
<dbReference type="InterPro" id="IPR042296">
    <property type="entry name" value="tRNA_met_Trm1_C"/>
</dbReference>
<dbReference type="EC" id="2.1.1.216" evidence="7"/>
<reference evidence="11" key="1">
    <citation type="submission" date="2022-08" db="EMBL/GenBank/DDBJ databases">
        <authorList>
            <person name="Marques A."/>
        </authorList>
    </citation>
    <scope>NUCLEOTIDE SEQUENCE</scope>
    <source>
        <strain evidence="11">RhyPub2mFocal</strain>
        <tissue evidence="11">Leaves</tissue>
    </source>
</reference>
<organism evidence="11 12">
    <name type="scientific">Rhynchospora pubera</name>
    <dbReference type="NCBI Taxonomy" id="906938"/>
    <lineage>
        <taxon>Eukaryota</taxon>
        <taxon>Viridiplantae</taxon>
        <taxon>Streptophyta</taxon>
        <taxon>Embryophyta</taxon>
        <taxon>Tracheophyta</taxon>
        <taxon>Spermatophyta</taxon>
        <taxon>Magnoliopsida</taxon>
        <taxon>Liliopsida</taxon>
        <taxon>Poales</taxon>
        <taxon>Cyperaceae</taxon>
        <taxon>Cyperoideae</taxon>
        <taxon>Rhynchosporeae</taxon>
        <taxon>Rhynchospora</taxon>
    </lineage>
</organism>
<dbReference type="Gene3D" id="3.30.56.70">
    <property type="entry name" value="N2,N2-dimethylguanosine tRNA methyltransferase, C-terminal domain"/>
    <property type="match status" value="1"/>
</dbReference>
<evidence type="ECO:0000313" key="12">
    <source>
        <dbReference type="Proteomes" id="UP001140206"/>
    </source>
</evidence>
<dbReference type="InterPro" id="IPR002905">
    <property type="entry name" value="Trm1"/>
</dbReference>
<dbReference type="FunFam" id="3.30.56.70:FF:000001">
    <property type="entry name" value="tRNA (guanine(26)-N(2))-dimethyltransferase"/>
    <property type="match status" value="1"/>
</dbReference>
<evidence type="ECO:0000256" key="8">
    <source>
        <dbReference type="ARBA" id="ARBA00051897"/>
    </source>
</evidence>
<dbReference type="SUPFAM" id="SSF53335">
    <property type="entry name" value="S-adenosyl-L-methionine-dependent methyltransferases"/>
    <property type="match status" value="1"/>
</dbReference>
<keyword evidence="5 9" id="KW-0819">tRNA processing</keyword>
<protein>
    <recommendedName>
        <fullName evidence="7">tRNA (guanine(26)-N(2))-dimethyltransferase</fullName>
        <ecNumber evidence="7">2.1.1.216</ecNumber>
    </recommendedName>
</protein>
<comment type="caution">
    <text evidence="11">The sequence shown here is derived from an EMBL/GenBank/DDBJ whole genome shotgun (WGS) entry which is preliminary data.</text>
</comment>
<dbReference type="GO" id="GO:0002940">
    <property type="term" value="P:tRNA N2-guanine methylation"/>
    <property type="evidence" value="ECO:0007669"/>
    <property type="project" value="TreeGrafter"/>
</dbReference>
<keyword evidence="6 9" id="KW-0694">RNA-binding</keyword>
<sequence length="178" mass="19455">MQELHDVPLFVSLHNLCATLNCTSPSAVMFRSVVLNAGYHISGSHVNPLGLKSDAPIEVIWGIRHCWVKNHHIEVQPPDHPGSVILSKEPKIQANFSRADASLSIAQVKKVKRFLPNPEKKWGPKVRAGRQITSKNVSICGPNVLNGDENGGEPMETNSEEPSAKLQKDDNNGVVTQS</sequence>
<dbReference type="PANTHER" id="PTHR10631">
    <property type="entry name" value="N 2 ,N 2 -DIMETHYLGUANOSINE TRNA METHYLTRANSFERASE"/>
    <property type="match status" value="1"/>
</dbReference>
<feature type="region of interest" description="Disordered" evidence="10">
    <location>
        <begin position="139"/>
        <end position="178"/>
    </location>
</feature>
<evidence type="ECO:0000256" key="7">
    <source>
        <dbReference type="ARBA" id="ARBA00039099"/>
    </source>
</evidence>
<dbReference type="InterPro" id="IPR029063">
    <property type="entry name" value="SAM-dependent_MTases_sf"/>
</dbReference>
<dbReference type="PROSITE" id="PS51626">
    <property type="entry name" value="SAM_MT_TRM1"/>
    <property type="match status" value="1"/>
</dbReference>
<dbReference type="GO" id="GO:0160104">
    <property type="term" value="F:tRNA (guanine(26)-N2)-dimethyltransferase activity"/>
    <property type="evidence" value="ECO:0007669"/>
    <property type="project" value="UniProtKB-EC"/>
</dbReference>
<keyword evidence="4 9" id="KW-0949">S-adenosyl-L-methionine</keyword>
<dbReference type="GO" id="GO:0000049">
    <property type="term" value="F:tRNA binding"/>
    <property type="evidence" value="ECO:0007669"/>
    <property type="project" value="UniProtKB-UniRule"/>
</dbReference>
<name>A0AAV8D7H7_9POAL</name>
<feature type="compositionally biased region" description="Basic and acidic residues" evidence="10">
    <location>
        <begin position="162"/>
        <end position="171"/>
    </location>
</feature>
<evidence type="ECO:0000256" key="3">
    <source>
        <dbReference type="ARBA" id="ARBA00022679"/>
    </source>
</evidence>
<dbReference type="Proteomes" id="UP001140206">
    <property type="component" value="Chromosome 4"/>
</dbReference>
<evidence type="ECO:0000313" key="11">
    <source>
        <dbReference type="EMBL" id="KAJ4763964.1"/>
    </source>
</evidence>
<dbReference type="PANTHER" id="PTHR10631:SF3">
    <property type="entry name" value="TRNA (GUANINE(26)-N(2))-DIMETHYLTRANSFERASE"/>
    <property type="match status" value="1"/>
</dbReference>
<keyword evidence="2 9" id="KW-0489">Methyltransferase</keyword>
<keyword evidence="12" id="KW-1185">Reference proteome</keyword>
<dbReference type="Pfam" id="PF02005">
    <property type="entry name" value="TRM"/>
    <property type="match status" value="1"/>
</dbReference>
<proteinExistence type="inferred from homology"/>
<evidence type="ECO:0000256" key="2">
    <source>
        <dbReference type="ARBA" id="ARBA00022603"/>
    </source>
</evidence>
<gene>
    <name evidence="11" type="ORF">LUZ62_074339</name>
</gene>